<dbReference type="Proteomes" id="UP000501727">
    <property type="component" value="Chromosome"/>
</dbReference>
<dbReference type="GO" id="GO:0005886">
    <property type="term" value="C:plasma membrane"/>
    <property type="evidence" value="ECO:0007669"/>
    <property type="project" value="UniProtKB-SubCell"/>
</dbReference>
<feature type="transmembrane region" description="Helical" evidence="8">
    <location>
        <begin position="119"/>
        <end position="140"/>
    </location>
</feature>
<reference evidence="11" key="1">
    <citation type="journal article" date="2020" name="Microbiol. Resour. Announc.">
        <title>Complete Genome Sequence of Adlercreutzia sp. Strain 8CFCBH1, a Potent Producer of Equol, Isolated from Healthy Japanese Feces.</title>
        <authorList>
            <person name="Ogata Y."/>
            <person name="Sakamoto M."/>
            <person name="Ohkuma M."/>
            <person name="Hattori M."/>
            <person name="Suda W."/>
        </authorList>
    </citation>
    <scope>NUCLEOTIDE SEQUENCE [LARGE SCALE GENOMIC DNA]</scope>
    <source>
        <strain evidence="11">8CFCBH1</strain>
    </source>
</reference>
<dbReference type="SUPFAM" id="SSF103481">
    <property type="entry name" value="Multidrug resistance efflux transporter EmrE"/>
    <property type="match status" value="2"/>
</dbReference>
<evidence type="ECO:0000256" key="3">
    <source>
        <dbReference type="ARBA" id="ARBA00022475"/>
    </source>
</evidence>
<dbReference type="AlphaFoldDB" id="A0A6F8SNG6"/>
<dbReference type="PANTHER" id="PTHR42920">
    <property type="entry name" value="OS03G0707200 PROTEIN-RELATED"/>
    <property type="match status" value="1"/>
</dbReference>
<evidence type="ECO:0000256" key="7">
    <source>
        <dbReference type="SAM" id="MobiDB-lite"/>
    </source>
</evidence>
<comment type="subcellular location">
    <subcellularLocation>
        <location evidence="1">Cell membrane</location>
        <topology evidence="1">Multi-pass membrane protein</topology>
    </subcellularLocation>
</comment>
<keyword evidence="11" id="KW-1185">Reference proteome</keyword>
<feature type="transmembrane region" description="Helical" evidence="8">
    <location>
        <begin position="177"/>
        <end position="198"/>
    </location>
</feature>
<gene>
    <name evidence="10" type="ORF">ADCFC_17840</name>
</gene>
<reference evidence="11" key="2">
    <citation type="submission" date="2020-03" db="EMBL/GenBank/DDBJ databases">
        <title>Complete Genome Sequence of Adlercreutzia sp. strain 8CFCBH1 Producing Equol, Isolated from Healthy Japanese Feces.</title>
        <authorList>
            <person name="Ogata Y."/>
            <person name="Sakamoto M."/>
            <person name="Ohkuma M."/>
            <person name="Hattori M."/>
            <person name="Suda W."/>
        </authorList>
    </citation>
    <scope>NUCLEOTIDE SEQUENCE [LARGE SCALE GENOMIC DNA]</scope>
    <source>
        <strain evidence="11">8CFCBH1</strain>
    </source>
</reference>
<feature type="transmembrane region" description="Helical" evidence="8">
    <location>
        <begin position="266"/>
        <end position="283"/>
    </location>
</feature>
<dbReference type="InterPro" id="IPR000620">
    <property type="entry name" value="EamA_dom"/>
</dbReference>
<feature type="domain" description="EamA" evidence="9">
    <location>
        <begin position="9"/>
        <end position="135"/>
    </location>
</feature>
<sequence length="345" mass="35598">MTARHAAWLLAAVIAARATSFLFSTILLADMGPLTLLGVRFTLAFAVLVLLFWWHLRGLSRRAVLHGCLMGAAFFATMAFELHALTRAPSSTVSLLENLAIVIVPLAEALLLRRAPRSTVAVAATLAVGGVACLTVGNNLAGTAPFGPGEGLALLAALCYSAAILVTARFSREGDALALGIVQIGVMGALGLAAAFLFEQPTLPAGPLQWEALAVLVVVCTGFGFTLQPVAQRHLSAERASLFCATTPLVASLLGITLLGEPAGPATFVGLGLIISAMVVANLPMRKRTGVTQADAKAGAARQWGAGADARSGRTRGGIKSDGTHGGARTDGAHGGVLRWAIRRR</sequence>
<keyword evidence="3" id="KW-1003">Cell membrane</keyword>
<evidence type="ECO:0000256" key="5">
    <source>
        <dbReference type="ARBA" id="ARBA00022989"/>
    </source>
</evidence>
<evidence type="ECO:0000313" key="10">
    <source>
        <dbReference type="EMBL" id="BCA89287.1"/>
    </source>
</evidence>
<dbReference type="InterPro" id="IPR037185">
    <property type="entry name" value="EmrE-like"/>
</dbReference>
<accession>A0A6F8SNG6</accession>
<keyword evidence="6 8" id="KW-0472">Membrane</keyword>
<organism evidence="10 11">
    <name type="scientific">Adlercreutzia hattorii</name>
    <dbReference type="NCBI Taxonomy" id="2707299"/>
    <lineage>
        <taxon>Bacteria</taxon>
        <taxon>Bacillati</taxon>
        <taxon>Actinomycetota</taxon>
        <taxon>Coriobacteriia</taxon>
        <taxon>Eggerthellales</taxon>
        <taxon>Eggerthellaceae</taxon>
        <taxon>Adlercreutzia</taxon>
    </lineage>
</organism>
<protein>
    <recommendedName>
        <fullName evidence="9">EamA domain-containing protein</fullName>
    </recommendedName>
</protein>
<name>A0A6F8SNG6_9ACTN</name>
<evidence type="ECO:0000256" key="4">
    <source>
        <dbReference type="ARBA" id="ARBA00022692"/>
    </source>
</evidence>
<dbReference type="RefSeq" id="WP_157012575.1">
    <property type="nucleotide sequence ID" value="NZ_AP022829.1"/>
</dbReference>
<evidence type="ECO:0000256" key="6">
    <source>
        <dbReference type="ARBA" id="ARBA00023136"/>
    </source>
</evidence>
<feature type="domain" description="EamA" evidence="9">
    <location>
        <begin position="149"/>
        <end position="282"/>
    </location>
</feature>
<dbReference type="PANTHER" id="PTHR42920:SF5">
    <property type="entry name" value="EAMA DOMAIN-CONTAINING PROTEIN"/>
    <property type="match status" value="1"/>
</dbReference>
<feature type="transmembrane region" description="Helical" evidence="8">
    <location>
        <begin position="34"/>
        <end position="56"/>
    </location>
</feature>
<feature type="transmembrane region" description="Helical" evidence="8">
    <location>
        <begin position="210"/>
        <end position="228"/>
    </location>
</feature>
<keyword evidence="5 8" id="KW-1133">Transmembrane helix</keyword>
<evidence type="ECO:0000259" key="9">
    <source>
        <dbReference type="Pfam" id="PF00892"/>
    </source>
</evidence>
<proteinExistence type="inferred from homology"/>
<feature type="transmembrane region" description="Helical" evidence="8">
    <location>
        <begin position="152"/>
        <end position="170"/>
    </location>
</feature>
<feature type="transmembrane region" description="Helical" evidence="8">
    <location>
        <begin position="92"/>
        <end position="112"/>
    </location>
</feature>
<dbReference type="EMBL" id="AP022829">
    <property type="protein sequence ID" value="BCA89287.1"/>
    <property type="molecule type" value="Genomic_DNA"/>
</dbReference>
<feature type="transmembrane region" description="Helical" evidence="8">
    <location>
        <begin position="63"/>
        <end position="80"/>
    </location>
</feature>
<dbReference type="KEGG" id="ahat:ADCFC_19060"/>
<evidence type="ECO:0000256" key="2">
    <source>
        <dbReference type="ARBA" id="ARBA00007362"/>
    </source>
</evidence>
<evidence type="ECO:0000256" key="1">
    <source>
        <dbReference type="ARBA" id="ARBA00004651"/>
    </source>
</evidence>
<comment type="similarity">
    <text evidence="2">Belongs to the EamA transporter family.</text>
</comment>
<keyword evidence="4 8" id="KW-0812">Transmembrane</keyword>
<feature type="transmembrane region" description="Helical" evidence="8">
    <location>
        <begin position="240"/>
        <end position="260"/>
    </location>
</feature>
<evidence type="ECO:0000256" key="8">
    <source>
        <dbReference type="SAM" id="Phobius"/>
    </source>
</evidence>
<dbReference type="InterPro" id="IPR051258">
    <property type="entry name" value="Diverse_Substrate_Transporter"/>
</dbReference>
<evidence type="ECO:0000313" key="11">
    <source>
        <dbReference type="Proteomes" id="UP000501727"/>
    </source>
</evidence>
<feature type="region of interest" description="Disordered" evidence="7">
    <location>
        <begin position="305"/>
        <end position="333"/>
    </location>
</feature>
<dbReference type="Pfam" id="PF00892">
    <property type="entry name" value="EamA"/>
    <property type="match status" value="2"/>
</dbReference>